<keyword evidence="3" id="KW-1185">Reference proteome</keyword>
<sequence>MFSRLIYQKQLIFLILLVILQLHRCSLVALIVLFGGFLHRAQLTEKYAVLTLFRPEKFQEVLLRCCCGRILEEERLCGWFRRFEAIALFCQLHHKKTSYQGLQGNYIENLISHFPSLIRRIMTIAWR</sequence>
<name>A0ABR2LPS2_9ASPA</name>
<evidence type="ECO:0000256" key="1">
    <source>
        <dbReference type="SAM" id="Phobius"/>
    </source>
</evidence>
<dbReference type="Proteomes" id="UP001412067">
    <property type="component" value="Unassembled WGS sequence"/>
</dbReference>
<keyword evidence="1" id="KW-0812">Transmembrane</keyword>
<evidence type="ECO:0008006" key="4">
    <source>
        <dbReference type="Google" id="ProtNLM"/>
    </source>
</evidence>
<accession>A0ABR2LPS2</accession>
<organism evidence="2 3">
    <name type="scientific">Platanthera guangdongensis</name>
    <dbReference type="NCBI Taxonomy" id="2320717"/>
    <lineage>
        <taxon>Eukaryota</taxon>
        <taxon>Viridiplantae</taxon>
        <taxon>Streptophyta</taxon>
        <taxon>Embryophyta</taxon>
        <taxon>Tracheophyta</taxon>
        <taxon>Spermatophyta</taxon>
        <taxon>Magnoliopsida</taxon>
        <taxon>Liliopsida</taxon>
        <taxon>Asparagales</taxon>
        <taxon>Orchidaceae</taxon>
        <taxon>Orchidoideae</taxon>
        <taxon>Orchideae</taxon>
        <taxon>Orchidinae</taxon>
        <taxon>Platanthera</taxon>
    </lineage>
</organism>
<evidence type="ECO:0000313" key="2">
    <source>
        <dbReference type="EMBL" id="KAK8946012.1"/>
    </source>
</evidence>
<protein>
    <recommendedName>
        <fullName evidence="4">Secreted protein</fullName>
    </recommendedName>
</protein>
<dbReference type="EMBL" id="JBBWWR010000017">
    <property type="protein sequence ID" value="KAK8946012.1"/>
    <property type="molecule type" value="Genomic_DNA"/>
</dbReference>
<proteinExistence type="predicted"/>
<evidence type="ECO:0000313" key="3">
    <source>
        <dbReference type="Proteomes" id="UP001412067"/>
    </source>
</evidence>
<gene>
    <name evidence="2" type="ORF">KSP40_PGU002940</name>
</gene>
<comment type="caution">
    <text evidence="2">The sequence shown here is derived from an EMBL/GenBank/DDBJ whole genome shotgun (WGS) entry which is preliminary data.</text>
</comment>
<keyword evidence="1" id="KW-0472">Membrane</keyword>
<reference evidence="2 3" key="1">
    <citation type="journal article" date="2022" name="Nat. Plants">
        <title>Genomes of leafy and leafless Platanthera orchids illuminate the evolution of mycoheterotrophy.</title>
        <authorList>
            <person name="Li M.H."/>
            <person name="Liu K.W."/>
            <person name="Li Z."/>
            <person name="Lu H.C."/>
            <person name="Ye Q.L."/>
            <person name="Zhang D."/>
            <person name="Wang J.Y."/>
            <person name="Li Y.F."/>
            <person name="Zhong Z.M."/>
            <person name="Liu X."/>
            <person name="Yu X."/>
            <person name="Liu D.K."/>
            <person name="Tu X.D."/>
            <person name="Liu B."/>
            <person name="Hao Y."/>
            <person name="Liao X.Y."/>
            <person name="Jiang Y.T."/>
            <person name="Sun W.H."/>
            <person name="Chen J."/>
            <person name="Chen Y.Q."/>
            <person name="Ai Y."/>
            <person name="Zhai J.W."/>
            <person name="Wu S.S."/>
            <person name="Zhou Z."/>
            <person name="Hsiao Y.Y."/>
            <person name="Wu W.L."/>
            <person name="Chen Y.Y."/>
            <person name="Lin Y.F."/>
            <person name="Hsu J.L."/>
            <person name="Li C.Y."/>
            <person name="Wang Z.W."/>
            <person name="Zhao X."/>
            <person name="Zhong W.Y."/>
            <person name="Ma X.K."/>
            <person name="Ma L."/>
            <person name="Huang J."/>
            <person name="Chen G.Z."/>
            <person name="Huang M.Z."/>
            <person name="Huang L."/>
            <person name="Peng D.H."/>
            <person name="Luo Y.B."/>
            <person name="Zou S.Q."/>
            <person name="Chen S.P."/>
            <person name="Lan S."/>
            <person name="Tsai W.C."/>
            <person name="Van de Peer Y."/>
            <person name="Liu Z.J."/>
        </authorList>
    </citation>
    <scope>NUCLEOTIDE SEQUENCE [LARGE SCALE GENOMIC DNA]</scope>
    <source>
        <strain evidence="2">Lor288</strain>
    </source>
</reference>
<feature type="transmembrane region" description="Helical" evidence="1">
    <location>
        <begin position="12"/>
        <end position="38"/>
    </location>
</feature>
<keyword evidence="1" id="KW-1133">Transmembrane helix</keyword>